<organism evidence="1 2">
    <name type="scientific">Chironomus riparius</name>
    <dbReference type="NCBI Taxonomy" id="315576"/>
    <lineage>
        <taxon>Eukaryota</taxon>
        <taxon>Metazoa</taxon>
        <taxon>Ecdysozoa</taxon>
        <taxon>Arthropoda</taxon>
        <taxon>Hexapoda</taxon>
        <taxon>Insecta</taxon>
        <taxon>Pterygota</taxon>
        <taxon>Neoptera</taxon>
        <taxon>Endopterygota</taxon>
        <taxon>Diptera</taxon>
        <taxon>Nematocera</taxon>
        <taxon>Chironomoidea</taxon>
        <taxon>Chironomidae</taxon>
        <taxon>Chironominae</taxon>
        <taxon>Chironomus</taxon>
    </lineage>
</organism>
<sequence>MIKLGTVADYKHIPLDILTNPRDDCDHVCGRINIEPTGVKNCKDPDKRRSPILIINDPENSDDEKTQYFDPLDRECAEKCPKNFQIFNKTNICVKDLVQFENDLIAIGIVPSPTEDSSLITTTPAATAATVDIQNTITPNKSPKKSLNVKLVILWSVFGCLVLSSL</sequence>
<dbReference type="AlphaFoldDB" id="A0A9N9S8L9"/>
<protein>
    <submittedName>
        <fullName evidence="1">Uncharacterized protein</fullName>
    </submittedName>
</protein>
<evidence type="ECO:0000313" key="2">
    <source>
        <dbReference type="Proteomes" id="UP001153620"/>
    </source>
</evidence>
<gene>
    <name evidence="1" type="ORF">CHIRRI_LOCUS13842</name>
</gene>
<accession>A0A9N9S8L9</accession>
<dbReference type="EMBL" id="OU895880">
    <property type="protein sequence ID" value="CAG9811032.1"/>
    <property type="molecule type" value="Genomic_DNA"/>
</dbReference>
<reference evidence="1" key="1">
    <citation type="submission" date="2022-01" db="EMBL/GenBank/DDBJ databases">
        <authorList>
            <person name="King R."/>
        </authorList>
    </citation>
    <scope>NUCLEOTIDE SEQUENCE</scope>
</reference>
<dbReference type="Proteomes" id="UP001153620">
    <property type="component" value="Chromosome 4"/>
</dbReference>
<name>A0A9N9S8L9_9DIPT</name>
<reference evidence="1" key="2">
    <citation type="submission" date="2022-10" db="EMBL/GenBank/DDBJ databases">
        <authorList>
            <consortium name="ENA_rothamsted_submissions"/>
            <consortium name="culmorum"/>
            <person name="King R."/>
        </authorList>
    </citation>
    <scope>NUCLEOTIDE SEQUENCE</scope>
</reference>
<evidence type="ECO:0000313" key="1">
    <source>
        <dbReference type="EMBL" id="CAG9811032.1"/>
    </source>
</evidence>
<keyword evidence="2" id="KW-1185">Reference proteome</keyword>
<proteinExistence type="predicted"/>